<organism evidence="1 2">
    <name type="scientific">Pogonophryne albipinna</name>
    <dbReference type="NCBI Taxonomy" id="1090488"/>
    <lineage>
        <taxon>Eukaryota</taxon>
        <taxon>Metazoa</taxon>
        <taxon>Chordata</taxon>
        <taxon>Craniata</taxon>
        <taxon>Vertebrata</taxon>
        <taxon>Euteleostomi</taxon>
        <taxon>Actinopterygii</taxon>
        <taxon>Neopterygii</taxon>
        <taxon>Teleostei</taxon>
        <taxon>Neoteleostei</taxon>
        <taxon>Acanthomorphata</taxon>
        <taxon>Eupercaria</taxon>
        <taxon>Perciformes</taxon>
        <taxon>Notothenioidei</taxon>
        <taxon>Pogonophryne</taxon>
    </lineage>
</organism>
<dbReference type="AlphaFoldDB" id="A0AAD6BLM8"/>
<name>A0AAD6BLM8_9TELE</name>
<sequence>MKVINIIPYLNQTLCSGQYTIDCSIESFEGFAVNAKGELRTRSPILVAPPSISCKSDTQQLGRRRAVTGLLPSGVRDGM</sequence>
<reference evidence="1" key="1">
    <citation type="submission" date="2022-11" db="EMBL/GenBank/DDBJ databases">
        <title>Chromosome-level genome of Pogonophryne albipinna.</title>
        <authorList>
            <person name="Jo E."/>
        </authorList>
    </citation>
    <scope>NUCLEOTIDE SEQUENCE</scope>
    <source>
        <strain evidence="1">SGF0006</strain>
        <tissue evidence="1">Muscle</tissue>
    </source>
</reference>
<comment type="caution">
    <text evidence="1">The sequence shown here is derived from an EMBL/GenBank/DDBJ whole genome shotgun (WGS) entry which is preliminary data.</text>
</comment>
<dbReference type="Proteomes" id="UP001219934">
    <property type="component" value="Unassembled WGS sequence"/>
</dbReference>
<gene>
    <name evidence="1" type="ORF">JOQ06_024217</name>
</gene>
<evidence type="ECO:0000313" key="2">
    <source>
        <dbReference type="Proteomes" id="UP001219934"/>
    </source>
</evidence>
<accession>A0AAD6BLM8</accession>
<protein>
    <submittedName>
        <fullName evidence="1">Uncharacterized protein</fullName>
    </submittedName>
</protein>
<proteinExistence type="predicted"/>
<dbReference type="EMBL" id="JAPTMU010000003">
    <property type="protein sequence ID" value="KAJ4946552.1"/>
    <property type="molecule type" value="Genomic_DNA"/>
</dbReference>
<keyword evidence="2" id="KW-1185">Reference proteome</keyword>
<evidence type="ECO:0000313" key="1">
    <source>
        <dbReference type="EMBL" id="KAJ4946552.1"/>
    </source>
</evidence>